<dbReference type="EMBL" id="KQ947430">
    <property type="protein sequence ID" value="KUJ10089.1"/>
    <property type="molecule type" value="Genomic_DNA"/>
</dbReference>
<dbReference type="InterPro" id="IPR041698">
    <property type="entry name" value="Methyltransf_25"/>
</dbReference>
<dbReference type="AlphaFoldDB" id="A0A132BDM4"/>
<evidence type="ECO:0000256" key="2">
    <source>
        <dbReference type="ARBA" id="ARBA00022679"/>
    </source>
</evidence>
<evidence type="ECO:0000256" key="1">
    <source>
        <dbReference type="ARBA" id="ARBA00005179"/>
    </source>
</evidence>
<keyword evidence="2" id="KW-0808">Transferase</keyword>
<dbReference type="PANTHER" id="PTHR35897:SF1">
    <property type="entry name" value="METHYLTRANSFERASE AUSD"/>
    <property type="match status" value="1"/>
</dbReference>
<keyword evidence="3" id="KW-0949">S-adenosyl-L-methionine</keyword>
<protein>
    <recommendedName>
        <fullName evidence="5">Methyltransferase domain-containing protein</fullName>
    </recommendedName>
</protein>
<dbReference type="PANTHER" id="PTHR35897">
    <property type="entry name" value="METHYLTRANSFERASE AUSD"/>
    <property type="match status" value="1"/>
</dbReference>
<dbReference type="OrthoDB" id="2094832at2759"/>
<name>A0A132BDM4_MOLSC</name>
<evidence type="ECO:0000313" key="6">
    <source>
        <dbReference type="EMBL" id="KUJ10089.1"/>
    </source>
</evidence>
<comment type="similarity">
    <text evidence="4">Belongs to the class I-like SAM-binding methyltransferase superfamily.</text>
</comment>
<dbReference type="InterPro" id="IPR051654">
    <property type="entry name" value="Meroterpenoid_MTases"/>
</dbReference>
<dbReference type="CDD" id="cd02440">
    <property type="entry name" value="AdoMet_MTases"/>
    <property type="match status" value="1"/>
</dbReference>
<keyword evidence="7" id="KW-1185">Reference proteome</keyword>
<dbReference type="RefSeq" id="XP_018064444.1">
    <property type="nucleotide sequence ID" value="XM_018209960.1"/>
</dbReference>
<dbReference type="Pfam" id="PF13649">
    <property type="entry name" value="Methyltransf_25"/>
    <property type="match status" value="1"/>
</dbReference>
<dbReference type="InParanoid" id="A0A132BDM4"/>
<proteinExistence type="inferred from homology"/>
<evidence type="ECO:0000256" key="3">
    <source>
        <dbReference type="ARBA" id="ARBA00022691"/>
    </source>
</evidence>
<dbReference type="InterPro" id="IPR029063">
    <property type="entry name" value="SAM-dependent_MTases_sf"/>
</dbReference>
<accession>A0A132BDM4</accession>
<gene>
    <name evidence="6" type="ORF">LY89DRAFT_597057</name>
</gene>
<evidence type="ECO:0000259" key="5">
    <source>
        <dbReference type="Pfam" id="PF13649"/>
    </source>
</evidence>
<organism evidence="6 7">
    <name type="scientific">Mollisia scopiformis</name>
    <name type="common">Conifer needle endophyte fungus</name>
    <name type="synonym">Phialocephala scopiformis</name>
    <dbReference type="NCBI Taxonomy" id="149040"/>
    <lineage>
        <taxon>Eukaryota</taxon>
        <taxon>Fungi</taxon>
        <taxon>Dikarya</taxon>
        <taxon>Ascomycota</taxon>
        <taxon>Pezizomycotina</taxon>
        <taxon>Leotiomycetes</taxon>
        <taxon>Helotiales</taxon>
        <taxon>Mollisiaceae</taxon>
        <taxon>Mollisia</taxon>
    </lineage>
</organism>
<dbReference type="KEGG" id="psco:LY89DRAFT_597057"/>
<feature type="domain" description="Methyltransferase" evidence="5">
    <location>
        <begin position="90"/>
        <end position="191"/>
    </location>
</feature>
<comment type="pathway">
    <text evidence="1">Secondary metabolite biosynthesis.</text>
</comment>
<dbReference type="SUPFAM" id="SSF53335">
    <property type="entry name" value="S-adenosyl-L-methionine-dependent methyltransferases"/>
    <property type="match status" value="1"/>
</dbReference>
<sequence length="273" mass="31379">MTALVYNKESQRYTKELPTDRTNYLQAWKLLESYSKIPADKIDAHVTEIVTFAIFHYPCIGRWRFLDLYITQAPEYPEIITRLKSGDKLLDVGCCFGHIVRQLVFDGAPAQNLAGTDLRPEFVELGYELFRDKETLTSQFVTGDALDSENKSLEVFDGKFDFVHAASFFHLFGWDDQVTAGVRVVKFLKPGSKAIILGRQVGTRKPVSLEAYRASGERRYHHNVETFQNMWDEIGEKTGTKWKATGELFERKVGEEDDDEVRTILRFAVFKLD</sequence>
<reference evidence="6 7" key="1">
    <citation type="submission" date="2015-10" db="EMBL/GenBank/DDBJ databases">
        <title>Full genome of DAOMC 229536 Phialocephala scopiformis, a fungal endophyte of spruce producing the potent anti-insectan compound rugulosin.</title>
        <authorList>
            <consortium name="DOE Joint Genome Institute"/>
            <person name="Walker A.K."/>
            <person name="Frasz S.L."/>
            <person name="Seifert K.A."/>
            <person name="Miller J.D."/>
            <person name="Mondo S.J."/>
            <person name="Labutti K."/>
            <person name="Lipzen A."/>
            <person name="Dockter R."/>
            <person name="Kennedy M."/>
            <person name="Grigoriev I.V."/>
            <person name="Spatafora J.W."/>
        </authorList>
    </citation>
    <scope>NUCLEOTIDE SEQUENCE [LARGE SCALE GENOMIC DNA]</scope>
    <source>
        <strain evidence="6 7">CBS 120377</strain>
    </source>
</reference>
<dbReference type="GeneID" id="28819686"/>
<evidence type="ECO:0000313" key="7">
    <source>
        <dbReference type="Proteomes" id="UP000070700"/>
    </source>
</evidence>
<dbReference type="GO" id="GO:0016740">
    <property type="term" value="F:transferase activity"/>
    <property type="evidence" value="ECO:0007669"/>
    <property type="project" value="UniProtKB-KW"/>
</dbReference>
<dbReference type="Proteomes" id="UP000070700">
    <property type="component" value="Unassembled WGS sequence"/>
</dbReference>
<evidence type="ECO:0000256" key="4">
    <source>
        <dbReference type="ARBA" id="ARBA00038314"/>
    </source>
</evidence>
<dbReference type="Gene3D" id="3.40.50.150">
    <property type="entry name" value="Vaccinia Virus protein VP39"/>
    <property type="match status" value="1"/>
</dbReference>